<keyword evidence="3 5" id="KW-0831">Ubiquinone biosynthesis</keyword>
<gene>
    <name evidence="5" type="primary">ubiG</name>
    <name evidence="6" type="ORF">A7P90_06475</name>
</gene>
<dbReference type="Proteomes" id="UP000077589">
    <property type="component" value="Unassembled WGS sequence"/>
</dbReference>
<comment type="similarity">
    <text evidence="5">Belongs to the methyltransferase superfamily. UbiG/COQ3 family.</text>
</comment>
<reference evidence="7" key="1">
    <citation type="submission" date="2016-05" db="EMBL/GenBank/DDBJ databases">
        <title>Draft genome of Corynebacterium afermentans subsp. afermentans LCDC 88199T.</title>
        <authorList>
            <person name="Bernier A.-M."/>
            <person name="Bernard K."/>
        </authorList>
    </citation>
    <scope>NUCLEOTIDE SEQUENCE [LARGE SCALE GENOMIC DNA]</scope>
    <source>
        <strain evidence="7">NML04-0072</strain>
    </source>
</reference>
<evidence type="ECO:0000256" key="1">
    <source>
        <dbReference type="ARBA" id="ARBA00022603"/>
    </source>
</evidence>
<dbReference type="GO" id="GO:0061542">
    <property type="term" value="F:3-demethylubiquinol 3-O-methyltransferase activity"/>
    <property type="evidence" value="ECO:0007669"/>
    <property type="project" value="UniProtKB-UniRule"/>
</dbReference>
<comment type="catalytic activity">
    <reaction evidence="5">
        <text>a 3-(all-trans-polyprenyl)benzene-1,2-diol + S-adenosyl-L-methionine = a 2-methoxy-6-(all-trans-polyprenyl)phenol + S-adenosyl-L-homocysteine + H(+)</text>
        <dbReference type="Rhea" id="RHEA:31411"/>
        <dbReference type="Rhea" id="RHEA-COMP:9550"/>
        <dbReference type="Rhea" id="RHEA-COMP:9551"/>
        <dbReference type="ChEBI" id="CHEBI:15378"/>
        <dbReference type="ChEBI" id="CHEBI:57856"/>
        <dbReference type="ChEBI" id="CHEBI:59789"/>
        <dbReference type="ChEBI" id="CHEBI:62729"/>
        <dbReference type="ChEBI" id="CHEBI:62731"/>
        <dbReference type="EC" id="2.1.1.222"/>
    </reaction>
</comment>
<organism evidence="6 7">
    <name type="scientific">Eikenella corrodens</name>
    <dbReference type="NCBI Taxonomy" id="539"/>
    <lineage>
        <taxon>Bacteria</taxon>
        <taxon>Pseudomonadati</taxon>
        <taxon>Pseudomonadota</taxon>
        <taxon>Betaproteobacteria</taxon>
        <taxon>Neisseriales</taxon>
        <taxon>Neisseriaceae</taxon>
        <taxon>Eikenella</taxon>
    </lineage>
</organism>
<keyword evidence="2 5" id="KW-0808">Transferase</keyword>
<evidence type="ECO:0000256" key="5">
    <source>
        <dbReference type="HAMAP-Rule" id="MF_00472"/>
    </source>
</evidence>
<dbReference type="InterPro" id="IPR010233">
    <property type="entry name" value="UbiG_MeTrfase"/>
</dbReference>
<dbReference type="EMBL" id="LXSG01000033">
    <property type="protein sequence ID" value="OAM18568.1"/>
    <property type="molecule type" value="Genomic_DNA"/>
</dbReference>
<comment type="pathway">
    <text evidence="5">Cofactor biosynthesis; ubiquinone biosynthesis.</text>
</comment>
<dbReference type="HAMAP" id="MF_00472">
    <property type="entry name" value="UbiG"/>
    <property type="match status" value="1"/>
</dbReference>
<feature type="binding site" evidence="5">
    <location>
        <position position="81"/>
    </location>
    <ligand>
        <name>S-adenosyl-L-methionine</name>
        <dbReference type="ChEBI" id="CHEBI:59789"/>
    </ligand>
</feature>
<dbReference type="OrthoDB" id="9801538at2"/>
<dbReference type="EC" id="2.1.1.222" evidence="5"/>
<dbReference type="UniPathway" id="UPA00232"/>
<dbReference type="InterPro" id="IPR029063">
    <property type="entry name" value="SAM-dependent_MTases_sf"/>
</dbReference>
<evidence type="ECO:0000313" key="7">
    <source>
        <dbReference type="Proteomes" id="UP000077589"/>
    </source>
</evidence>
<evidence type="ECO:0000256" key="3">
    <source>
        <dbReference type="ARBA" id="ARBA00022688"/>
    </source>
</evidence>
<dbReference type="PANTHER" id="PTHR43464:SF19">
    <property type="entry name" value="UBIQUINONE BIOSYNTHESIS O-METHYLTRANSFERASE, MITOCHONDRIAL"/>
    <property type="match status" value="1"/>
</dbReference>
<comment type="catalytic activity">
    <reaction evidence="5">
        <text>a 3-demethylubiquinol + S-adenosyl-L-methionine = a ubiquinol + S-adenosyl-L-homocysteine + H(+)</text>
        <dbReference type="Rhea" id="RHEA:44380"/>
        <dbReference type="Rhea" id="RHEA-COMP:9566"/>
        <dbReference type="Rhea" id="RHEA-COMP:10914"/>
        <dbReference type="ChEBI" id="CHEBI:15378"/>
        <dbReference type="ChEBI" id="CHEBI:17976"/>
        <dbReference type="ChEBI" id="CHEBI:57856"/>
        <dbReference type="ChEBI" id="CHEBI:59789"/>
        <dbReference type="ChEBI" id="CHEBI:84422"/>
        <dbReference type="EC" id="2.1.1.64"/>
    </reaction>
</comment>
<protein>
    <recommendedName>
        <fullName evidence="5">Ubiquinone biosynthesis O-methyltransferase</fullName>
    </recommendedName>
    <alternativeName>
        <fullName evidence="5">2-polyprenyl-6-hydroxyphenol methylase</fullName>
        <ecNumber evidence="5">2.1.1.222</ecNumber>
    </alternativeName>
    <alternativeName>
        <fullName evidence="5">3-demethylubiquinone 3-O-methyltransferase</fullName>
        <ecNumber evidence="5">2.1.1.64</ecNumber>
    </alternativeName>
</protein>
<evidence type="ECO:0000256" key="2">
    <source>
        <dbReference type="ARBA" id="ARBA00022679"/>
    </source>
</evidence>
<dbReference type="GO" id="GO:0032259">
    <property type="term" value="P:methylation"/>
    <property type="evidence" value="ECO:0007669"/>
    <property type="project" value="UniProtKB-KW"/>
</dbReference>
<dbReference type="AlphaFoldDB" id="A0A1A9RHJ9"/>
<name>A0A1A9RHJ9_EIKCO</name>
<dbReference type="NCBIfam" id="TIGR01983">
    <property type="entry name" value="UbiG"/>
    <property type="match status" value="1"/>
</dbReference>
<sequence>MNTSAQNVDAAEIDKFSRLAAQWWNPEGEFKSLHEINPLRLGFIRGHSGGLAGKNVLDVGCGGGILSEALAREAAQATGIDMAEKSLQVAQAHAEQQGLANLHYRCISVEALAAEQPAAYDVVTCMEMLEHVPDPASVIIACAKLVKPGGSLFFSTLSRTAKSYAQAIIAAEYLLGLVAKGTHDWQRFINPADLARLCRQAGLNITATSGLTYNPLTRRYRLCQRTDVNYMIACRPIGTT</sequence>
<dbReference type="STRING" id="539.A7P85_01670"/>
<dbReference type="GO" id="GO:0102208">
    <property type="term" value="F:2-polyprenyl-6-hydroxyphenol methylase activity"/>
    <property type="evidence" value="ECO:0007669"/>
    <property type="project" value="UniProtKB-EC"/>
</dbReference>
<evidence type="ECO:0000256" key="4">
    <source>
        <dbReference type="ARBA" id="ARBA00022691"/>
    </source>
</evidence>
<accession>A0A1A9RHJ9</accession>
<keyword evidence="1 5" id="KW-0489">Methyltransferase</keyword>
<dbReference type="FunFam" id="3.40.50.150:FF:000028">
    <property type="entry name" value="Ubiquinone biosynthesis O-methyltransferase"/>
    <property type="match status" value="1"/>
</dbReference>
<evidence type="ECO:0000313" key="6">
    <source>
        <dbReference type="EMBL" id="OAM18568.1"/>
    </source>
</evidence>
<dbReference type="RefSeq" id="WP_064087752.1">
    <property type="nucleotide sequence ID" value="NZ_LXSG01000033.1"/>
</dbReference>
<dbReference type="EC" id="2.1.1.64" evidence="5"/>
<feature type="binding site" evidence="5">
    <location>
        <position position="40"/>
    </location>
    <ligand>
        <name>S-adenosyl-L-methionine</name>
        <dbReference type="ChEBI" id="CHEBI:59789"/>
    </ligand>
</feature>
<dbReference type="SUPFAM" id="SSF53335">
    <property type="entry name" value="S-adenosyl-L-methionine-dependent methyltransferases"/>
    <property type="match status" value="1"/>
</dbReference>
<dbReference type="GO" id="GO:0010420">
    <property type="term" value="F:polyprenyldihydroxybenzoate methyltransferase activity"/>
    <property type="evidence" value="ECO:0007669"/>
    <property type="project" value="InterPro"/>
</dbReference>
<dbReference type="CDD" id="cd02440">
    <property type="entry name" value="AdoMet_MTases"/>
    <property type="match status" value="1"/>
</dbReference>
<dbReference type="Gene3D" id="3.40.50.150">
    <property type="entry name" value="Vaccinia Virus protein VP39"/>
    <property type="match status" value="1"/>
</dbReference>
<comment type="caution">
    <text evidence="6">The sequence shown here is derived from an EMBL/GenBank/DDBJ whole genome shotgun (WGS) entry which is preliminary data.</text>
</comment>
<proteinExistence type="inferred from homology"/>
<feature type="binding site" evidence="5">
    <location>
        <position position="126"/>
    </location>
    <ligand>
        <name>S-adenosyl-L-methionine</name>
        <dbReference type="ChEBI" id="CHEBI:59789"/>
    </ligand>
</feature>
<keyword evidence="4 5" id="KW-0949">S-adenosyl-L-methionine</keyword>
<dbReference type="PANTHER" id="PTHR43464">
    <property type="entry name" value="METHYLTRANSFERASE"/>
    <property type="match status" value="1"/>
</dbReference>
<feature type="binding site" evidence="5">
    <location>
        <position position="60"/>
    </location>
    <ligand>
        <name>S-adenosyl-L-methionine</name>
        <dbReference type="ChEBI" id="CHEBI:59789"/>
    </ligand>
</feature>
<comment type="function">
    <text evidence="5">O-methyltransferase that catalyzes the 2 O-methylation steps in the ubiquinone biosynthetic pathway.</text>
</comment>
<dbReference type="Pfam" id="PF13489">
    <property type="entry name" value="Methyltransf_23"/>
    <property type="match status" value="1"/>
</dbReference>